<reference evidence="2 3" key="1">
    <citation type="submission" date="2014-05" db="EMBL/GenBank/DDBJ databases">
        <title>Draft genome sequence of Amycolatopsis rifamycinica DSM 46095.</title>
        <authorList>
            <person name="Lal R."/>
            <person name="Saxena A."/>
            <person name="Kumari R."/>
            <person name="Mukherjee U."/>
            <person name="Singh P."/>
            <person name="Sangwan N."/>
            <person name="Mahato N.K."/>
        </authorList>
    </citation>
    <scope>NUCLEOTIDE SEQUENCE [LARGE SCALE GENOMIC DNA]</scope>
    <source>
        <strain evidence="2 3">DSM 46095</strain>
    </source>
</reference>
<evidence type="ECO:0000313" key="2">
    <source>
        <dbReference type="EMBL" id="KDN22214.1"/>
    </source>
</evidence>
<dbReference type="RefSeq" id="WP_043778577.1">
    <property type="nucleotide sequence ID" value="NZ_JMQI01000021.1"/>
</dbReference>
<keyword evidence="2" id="KW-0328">Glycosyltransferase</keyword>
<dbReference type="InterPro" id="IPR029057">
    <property type="entry name" value="PRTase-like"/>
</dbReference>
<proteinExistence type="predicted"/>
<dbReference type="Gene3D" id="3.30.1310.20">
    <property type="entry name" value="PRTase-like"/>
    <property type="match status" value="1"/>
</dbReference>
<accession>A0A066UDL2</accession>
<feature type="domain" description="Phosphoribosyltransferase" evidence="1">
    <location>
        <begin position="15"/>
        <end position="175"/>
    </location>
</feature>
<dbReference type="STRING" id="287986.DV20_09870"/>
<dbReference type="Pfam" id="PF00156">
    <property type="entry name" value="Pribosyltran"/>
    <property type="match status" value="1"/>
</dbReference>
<dbReference type="Proteomes" id="UP000027345">
    <property type="component" value="Unassembled WGS sequence"/>
</dbReference>
<comment type="caution">
    <text evidence="2">The sequence shown here is derived from an EMBL/GenBank/DDBJ whole genome shotgun (WGS) entry which is preliminary data.</text>
</comment>
<dbReference type="AlphaFoldDB" id="A0A066UDL2"/>
<dbReference type="GO" id="GO:0016757">
    <property type="term" value="F:glycosyltransferase activity"/>
    <property type="evidence" value="ECO:0007669"/>
    <property type="project" value="UniProtKB-KW"/>
</dbReference>
<dbReference type="CDD" id="cd06223">
    <property type="entry name" value="PRTases_typeI"/>
    <property type="match status" value="1"/>
</dbReference>
<gene>
    <name evidence="2" type="ORF">DV20_09870</name>
</gene>
<dbReference type="eggNOG" id="COG1926">
    <property type="taxonomic scope" value="Bacteria"/>
</dbReference>
<dbReference type="Gene3D" id="3.40.50.2020">
    <property type="match status" value="1"/>
</dbReference>
<organism evidence="2 3">
    <name type="scientific">Amycolatopsis rifamycinica</name>
    <dbReference type="NCBI Taxonomy" id="287986"/>
    <lineage>
        <taxon>Bacteria</taxon>
        <taxon>Bacillati</taxon>
        <taxon>Actinomycetota</taxon>
        <taxon>Actinomycetes</taxon>
        <taxon>Pseudonocardiales</taxon>
        <taxon>Pseudonocardiaceae</taxon>
        <taxon>Amycolatopsis</taxon>
    </lineage>
</organism>
<dbReference type="OrthoDB" id="9810066at2"/>
<protein>
    <submittedName>
        <fullName evidence="2">Phosphoribosyltransferase</fullName>
    </submittedName>
</protein>
<name>A0A066UDL2_9PSEU</name>
<evidence type="ECO:0000259" key="1">
    <source>
        <dbReference type="Pfam" id="PF00156"/>
    </source>
</evidence>
<dbReference type="EMBL" id="JMQI01000021">
    <property type="protein sequence ID" value="KDN22214.1"/>
    <property type="molecule type" value="Genomic_DNA"/>
</dbReference>
<dbReference type="InterPro" id="IPR000836">
    <property type="entry name" value="PRTase_dom"/>
</dbReference>
<keyword evidence="2" id="KW-0808">Transferase</keyword>
<evidence type="ECO:0000313" key="3">
    <source>
        <dbReference type="Proteomes" id="UP000027345"/>
    </source>
</evidence>
<keyword evidence="3" id="KW-1185">Reference proteome</keyword>
<sequence>MPARPARPRIFADREDGGRRLAGELRERAWADAVVLGLARGGVPVAAVVARWLGAELDVAVARKIGAPGHREYGVGAVTPDGPAIYDEAGLRALKLTAARMARAESRERAEACRRIERYRAGRPPAGLTGRDVLLVDDGLATGVTATAALRDVRAARPRTLVFATPVAAPGAAARLLGEADDVVCVAEPPEFRAVGQWYADFRQLGDDDVLALLAP</sequence>
<dbReference type="SUPFAM" id="SSF53271">
    <property type="entry name" value="PRTase-like"/>
    <property type="match status" value="1"/>
</dbReference>